<name>A0A382NDG3_9ZZZZ</name>
<reference evidence="2" key="1">
    <citation type="submission" date="2018-05" db="EMBL/GenBank/DDBJ databases">
        <authorList>
            <person name="Lanie J.A."/>
            <person name="Ng W.-L."/>
            <person name="Kazmierczak K.M."/>
            <person name="Andrzejewski T.M."/>
            <person name="Davidsen T.M."/>
            <person name="Wayne K.J."/>
            <person name="Tettelin H."/>
            <person name="Glass J.I."/>
            <person name="Rusch D."/>
            <person name="Podicherti R."/>
            <person name="Tsui H.-C.T."/>
            <person name="Winkler M.E."/>
        </authorList>
    </citation>
    <scope>NUCLEOTIDE SEQUENCE</scope>
</reference>
<dbReference type="Gene3D" id="3.40.50.170">
    <property type="entry name" value="Formyl transferase, N-terminal domain"/>
    <property type="match status" value="1"/>
</dbReference>
<dbReference type="AlphaFoldDB" id="A0A382NDG3"/>
<protein>
    <recommendedName>
        <fullName evidence="1">Formyl transferase N-terminal domain-containing protein</fullName>
    </recommendedName>
</protein>
<organism evidence="2">
    <name type="scientific">marine metagenome</name>
    <dbReference type="NCBI Taxonomy" id="408172"/>
    <lineage>
        <taxon>unclassified sequences</taxon>
        <taxon>metagenomes</taxon>
        <taxon>ecological metagenomes</taxon>
    </lineage>
</organism>
<dbReference type="InterPro" id="IPR002376">
    <property type="entry name" value="Formyl_transf_N"/>
</dbReference>
<gene>
    <name evidence="2" type="ORF">METZ01_LOCUS312063</name>
</gene>
<evidence type="ECO:0000259" key="1">
    <source>
        <dbReference type="Pfam" id="PF00551"/>
    </source>
</evidence>
<evidence type="ECO:0000313" key="2">
    <source>
        <dbReference type="EMBL" id="SVC59209.1"/>
    </source>
</evidence>
<dbReference type="Pfam" id="PF00551">
    <property type="entry name" value="Formyl_trans_N"/>
    <property type="match status" value="1"/>
</dbReference>
<accession>A0A382NDG3</accession>
<dbReference type="EMBL" id="UINC01099723">
    <property type="protein sequence ID" value="SVC59209.1"/>
    <property type="molecule type" value="Genomic_DNA"/>
</dbReference>
<dbReference type="SUPFAM" id="SSF53328">
    <property type="entry name" value="Formyltransferase"/>
    <property type="match status" value="1"/>
</dbReference>
<proteinExistence type="predicted"/>
<dbReference type="InterPro" id="IPR036477">
    <property type="entry name" value="Formyl_transf_N_sf"/>
</dbReference>
<sequence>MNKQIKEKSFSENEIKISKSYGFDISESVIQTLVKNNLTYKEFDFIDINHPELIKYVSKINLDYCIFAGGGILKNQILNLSTKFIHLHPGIVPYYRGSTCFYYSILKDDNCGVSAYLMDENLDTGDLILQLNFPKPSHVYLDDIYDPHIRSETLIAIFRKELLLKKKFQKQDESNNFPFFIIHPVLKHIAILRCVK</sequence>
<feature type="domain" description="Formyl transferase N-terminal" evidence="1">
    <location>
        <begin position="47"/>
        <end position="133"/>
    </location>
</feature>